<organism evidence="2 3">
    <name type="scientific">Arenibacterium halophilum</name>
    <dbReference type="NCBI Taxonomy" id="2583821"/>
    <lineage>
        <taxon>Bacteria</taxon>
        <taxon>Pseudomonadati</taxon>
        <taxon>Pseudomonadota</taxon>
        <taxon>Alphaproteobacteria</taxon>
        <taxon>Rhodobacterales</taxon>
        <taxon>Paracoccaceae</taxon>
        <taxon>Arenibacterium</taxon>
    </lineage>
</organism>
<feature type="transmembrane region" description="Helical" evidence="1">
    <location>
        <begin position="92"/>
        <end position="118"/>
    </location>
</feature>
<sequence>MVACPTCDTLHRLSDVPQGTKARCRRCHAVLMTPRAGAMTQIIMLSATALVLMVAAVAFPFLDLSAAGLAQHSSVIDTITAFSDGLLLPLSFAVAALIVVLPTVRLCAVIYAIAPMAIGYRPARGAEAAFRLAQNLRPWAMAEIFVVGVVVALVKIAGMASVALGPAFWAFIALVLVTTLKDTFMCKLTVWKTLEERRNS</sequence>
<keyword evidence="1" id="KW-0472">Membrane</keyword>
<proteinExistence type="predicted"/>
<feature type="transmembrane region" description="Helical" evidence="1">
    <location>
        <begin position="42"/>
        <end position="62"/>
    </location>
</feature>
<evidence type="ECO:0000256" key="1">
    <source>
        <dbReference type="SAM" id="Phobius"/>
    </source>
</evidence>
<dbReference type="Pfam" id="PF04403">
    <property type="entry name" value="PqiA"/>
    <property type="match status" value="1"/>
</dbReference>
<comment type="caution">
    <text evidence="2">The sequence shown here is derived from an EMBL/GenBank/DDBJ whole genome shotgun (WGS) entry which is preliminary data.</text>
</comment>
<keyword evidence="1" id="KW-1133">Transmembrane helix</keyword>
<protein>
    <submittedName>
        <fullName evidence="2">Paraquat-inducible protein A</fullName>
    </submittedName>
</protein>
<feature type="transmembrane region" description="Helical" evidence="1">
    <location>
        <begin position="168"/>
        <end position="190"/>
    </location>
</feature>
<name>A0ABY2XFF4_9RHOB</name>
<evidence type="ECO:0000313" key="2">
    <source>
        <dbReference type="EMBL" id="TMV15756.1"/>
    </source>
</evidence>
<keyword evidence="3" id="KW-1185">Reference proteome</keyword>
<dbReference type="EMBL" id="VCPC01000001">
    <property type="protein sequence ID" value="TMV15756.1"/>
    <property type="molecule type" value="Genomic_DNA"/>
</dbReference>
<dbReference type="InterPro" id="IPR007498">
    <property type="entry name" value="PqiA-like"/>
</dbReference>
<keyword evidence="1" id="KW-0812">Transmembrane</keyword>
<feature type="transmembrane region" description="Helical" evidence="1">
    <location>
        <begin position="139"/>
        <end position="162"/>
    </location>
</feature>
<reference evidence="2 3" key="1">
    <citation type="submission" date="2019-05" db="EMBL/GenBank/DDBJ databases">
        <title>Marivita sp. nov. isolated from sea sediment.</title>
        <authorList>
            <person name="Kim W."/>
        </authorList>
    </citation>
    <scope>NUCLEOTIDE SEQUENCE [LARGE SCALE GENOMIC DNA]</scope>
    <source>
        <strain evidence="2 3">CAU 1492</strain>
    </source>
</reference>
<accession>A0ABY2XFF4</accession>
<gene>
    <name evidence="2" type="ORF">FGK64_06880</name>
</gene>
<evidence type="ECO:0000313" key="3">
    <source>
        <dbReference type="Proteomes" id="UP001191082"/>
    </source>
</evidence>
<dbReference type="Proteomes" id="UP001191082">
    <property type="component" value="Unassembled WGS sequence"/>
</dbReference>